<accession>R9P2T1</accession>
<dbReference type="Proteomes" id="UP000014071">
    <property type="component" value="Unassembled WGS sequence"/>
</dbReference>
<keyword evidence="2" id="KW-1185">Reference proteome</keyword>
<reference evidence="2" key="1">
    <citation type="journal article" date="2013" name="Genome Announc.">
        <title>Draft genome sequence of the basidiomycetous yeast-like fungus Pseudozyma hubeiensis SY62, which produces an abundant amount of the biosurfactant mannosylerythritol lipids.</title>
        <authorList>
            <person name="Konishi M."/>
            <person name="Hatada Y."/>
            <person name="Horiuchi J."/>
        </authorList>
    </citation>
    <scope>NUCLEOTIDE SEQUENCE [LARGE SCALE GENOMIC DNA]</scope>
    <source>
        <strain evidence="2">SY62</strain>
    </source>
</reference>
<dbReference type="GeneID" id="24108512"/>
<evidence type="ECO:0000313" key="1">
    <source>
        <dbReference type="EMBL" id="GAC95646.1"/>
    </source>
</evidence>
<dbReference type="HOGENOM" id="CLU_2414252_0_0_1"/>
<proteinExistence type="predicted"/>
<protein>
    <submittedName>
        <fullName evidence="1">Uncharacterized protein</fullName>
    </submittedName>
</protein>
<dbReference type="EMBL" id="DF238795">
    <property type="protein sequence ID" value="GAC95646.1"/>
    <property type="molecule type" value="Genomic_DNA"/>
</dbReference>
<sequence length="92" mass="10440">MIDITADDGTAGRCSLDWALRRRRPRRRLGERHRGGGGPGAWLKVRPLNWRRLASESAQQQKGFLCRAVNSLAVALSQGLCEQKRRQEKQTE</sequence>
<organism evidence="1 2">
    <name type="scientific">Pseudozyma hubeiensis (strain SY62)</name>
    <name type="common">Yeast</name>
    <dbReference type="NCBI Taxonomy" id="1305764"/>
    <lineage>
        <taxon>Eukaryota</taxon>
        <taxon>Fungi</taxon>
        <taxon>Dikarya</taxon>
        <taxon>Basidiomycota</taxon>
        <taxon>Ustilaginomycotina</taxon>
        <taxon>Ustilaginomycetes</taxon>
        <taxon>Ustilaginales</taxon>
        <taxon>Ustilaginaceae</taxon>
        <taxon>Pseudozyma</taxon>
    </lineage>
</organism>
<dbReference type="AlphaFoldDB" id="R9P2T1"/>
<dbReference type="RefSeq" id="XP_012189233.1">
    <property type="nucleotide sequence ID" value="XM_012333843.1"/>
</dbReference>
<evidence type="ECO:0000313" key="2">
    <source>
        <dbReference type="Proteomes" id="UP000014071"/>
    </source>
</evidence>
<gene>
    <name evidence="1" type="ORF">PHSY_003222</name>
</gene>
<name>R9P2T1_PSEHS</name>